<evidence type="ECO:0000313" key="2">
    <source>
        <dbReference type="EMBL" id="QLG60602.1"/>
    </source>
</evidence>
<protein>
    <submittedName>
        <fullName evidence="2">Uncharacterized protein</fullName>
    </submittedName>
</protein>
<keyword evidence="1" id="KW-0812">Transmembrane</keyword>
<organism evidence="2 3">
    <name type="scientific">Halorarum salinum</name>
    <dbReference type="NCBI Taxonomy" id="2743089"/>
    <lineage>
        <taxon>Archaea</taxon>
        <taxon>Methanobacteriati</taxon>
        <taxon>Methanobacteriota</taxon>
        <taxon>Stenosarchaea group</taxon>
        <taxon>Halobacteria</taxon>
        <taxon>Halobacteriales</taxon>
        <taxon>Haloferacaceae</taxon>
        <taxon>Halorarum</taxon>
    </lineage>
</organism>
<feature type="transmembrane region" description="Helical" evidence="1">
    <location>
        <begin position="212"/>
        <end position="230"/>
    </location>
</feature>
<dbReference type="RefSeq" id="WP_179267188.1">
    <property type="nucleotide sequence ID" value="NZ_CP058579.1"/>
</dbReference>
<keyword evidence="3" id="KW-1185">Reference proteome</keyword>
<name>A0A7D5QED0_9EURY</name>
<keyword evidence="1" id="KW-0472">Membrane</keyword>
<dbReference type="EMBL" id="CP058579">
    <property type="protein sequence ID" value="QLG60602.1"/>
    <property type="molecule type" value="Genomic_DNA"/>
</dbReference>
<gene>
    <name evidence="2" type="ORF">HUG12_02110</name>
</gene>
<keyword evidence="1" id="KW-1133">Transmembrane helix</keyword>
<sequence length="291" mass="30458">MRAPANEFREYLAPGESVVDAGTGTLVDDARRREGAIGVTDRRVLFVAEDGGYVDVAQSCISSIRSHPRTTVSSEEARYRLAAAAGALLAVAAVVGAAVLTASALGTALFLVGVGGFVLAEHVRRSGPDVVWTALERVGERLPERPGVVDPVGPDLDGFDRLGVDPGGLERLRGRVREAGELDERELLTFAFGGVGLAALIGPVALAASLAVLPLALAALGGLGVADYAYRRERVLARAAGSRRREQEVSIHLADGRIVRLRVDAAGRIDRALSRRVGEGRASADATSPQL</sequence>
<reference evidence="2 3" key="1">
    <citation type="submission" date="2020-06" db="EMBL/GenBank/DDBJ databases">
        <title>NJ-3-1, isolated from saline soil.</title>
        <authorList>
            <person name="Cui H.L."/>
            <person name="Shi X."/>
        </authorList>
    </citation>
    <scope>NUCLEOTIDE SEQUENCE [LARGE SCALE GENOMIC DNA]</scope>
    <source>
        <strain evidence="2 3">NJ-3-1</strain>
    </source>
</reference>
<accession>A0A7D5QED0</accession>
<evidence type="ECO:0000313" key="3">
    <source>
        <dbReference type="Proteomes" id="UP000509626"/>
    </source>
</evidence>
<proteinExistence type="predicted"/>
<evidence type="ECO:0000256" key="1">
    <source>
        <dbReference type="SAM" id="Phobius"/>
    </source>
</evidence>
<dbReference type="GeneID" id="56036215"/>
<dbReference type="OrthoDB" id="206563at2157"/>
<dbReference type="KEGG" id="halu:HUG12_02110"/>
<dbReference type="AlphaFoldDB" id="A0A7D5QED0"/>
<dbReference type="Proteomes" id="UP000509626">
    <property type="component" value="Chromosome"/>
</dbReference>